<dbReference type="KEGG" id="pbap:Pla133_51990"/>
<evidence type="ECO:0000313" key="4">
    <source>
        <dbReference type="Proteomes" id="UP000316921"/>
    </source>
</evidence>
<protein>
    <submittedName>
        <fullName evidence="3">Uncharacterized protein</fullName>
    </submittedName>
</protein>
<name>A0A518BSX0_9BACT</name>
<feature type="region of interest" description="Disordered" evidence="2">
    <location>
        <begin position="1"/>
        <end position="31"/>
    </location>
</feature>
<proteinExistence type="predicted"/>
<gene>
    <name evidence="3" type="ORF">Pla133_51990</name>
</gene>
<keyword evidence="4" id="KW-1185">Reference proteome</keyword>
<sequence>MNEIPILPGSGGTEALRGPGEAKRTETASPDAPAFRSLLEQLEQRAQELRRHEAEVGDASRLAGALGDARASLEDALTLKDQLLEAYRASLSRGEPEAQGTGE</sequence>
<feature type="coiled-coil region" evidence="1">
    <location>
        <begin position="32"/>
        <end position="59"/>
    </location>
</feature>
<evidence type="ECO:0000256" key="2">
    <source>
        <dbReference type="SAM" id="MobiDB-lite"/>
    </source>
</evidence>
<dbReference type="AlphaFoldDB" id="A0A518BSX0"/>
<accession>A0A518BSX0</accession>
<evidence type="ECO:0000256" key="1">
    <source>
        <dbReference type="SAM" id="Coils"/>
    </source>
</evidence>
<evidence type="ECO:0000313" key="3">
    <source>
        <dbReference type="EMBL" id="QDU70076.1"/>
    </source>
</evidence>
<organism evidence="3 4">
    <name type="scientific">Engelhardtia mirabilis</name>
    <dbReference type="NCBI Taxonomy" id="2528011"/>
    <lineage>
        <taxon>Bacteria</taxon>
        <taxon>Pseudomonadati</taxon>
        <taxon>Planctomycetota</taxon>
        <taxon>Planctomycetia</taxon>
        <taxon>Planctomycetia incertae sedis</taxon>
        <taxon>Engelhardtia</taxon>
    </lineage>
</organism>
<dbReference type="RefSeq" id="WP_145070572.1">
    <property type="nucleotide sequence ID" value="NZ_CP036287.1"/>
</dbReference>
<dbReference type="Proteomes" id="UP000316921">
    <property type="component" value="Chromosome"/>
</dbReference>
<dbReference type="EMBL" id="CP036287">
    <property type="protein sequence ID" value="QDU70076.1"/>
    <property type="molecule type" value="Genomic_DNA"/>
</dbReference>
<keyword evidence="1" id="KW-0175">Coiled coil</keyword>
<reference evidence="3 4" key="1">
    <citation type="submission" date="2019-02" db="EMBL/GenBank/DDBJ databases">
        <title>Deep-cultivation of Planctomycetes and their phenomic and genomic characterization uncovers novel biology.</title>
        <authorList>
            <person name="Wiegand S."/>
            <person name="Jogler M."/>
            <person name="Boedeker C."/>
            <person name="Pinto D."/>
            <person name="Vollmers J."/>
            <person name="Rivas-Marin E."/>
            <person name="Kohn T."/>
            <person name="Peeters S.H."/>
            <person name="Heuer A."/>
            <person name="Rast P."/>
            <person name="Oberbeckmann S."/>
            <person name="Bunk B."/>
            <person name="Jeske O."/>
            <person name="Meyerdierks A."/>
            <person name="Storesund J.E."/>
            <person name="Kallscheuer N."/>
            <person name="Luecker S."/>
            <person name="Lage O.M."/>
            <person name="Pohl T."/>
            <person name="Merkel B.J."/>
            <person name="Hornburger P."/>
            <person name="Mueller R.-W."/>
            <person name="Bruemmer F."/>
            <person name="Labrenz M."/>
            <person name="Spormann A.M."/>
            <person name="Op den Camp H."/>
            <person name="Overmann J."/>
            <person name="Amann R."/>
            <person name="Jetten M.S.M."/>
            <person name="Mascher T."/>
            <person name="Medema M.H."/>
            <person name="Devos D.P."/>
            <person name="Kaster A.-K."/>
            <person name="Ovreas L."/>
            <person name="Rohde M."/>
            <person name="Galperin M.Y."/>
            <person name="Jogler C."/>
        </authorList>
    </citation>
    <scope>NUCLEOTIDE SEQUENCE [LARGE SCALE GENOMIC DNA]</scope>
    <source>
        <strain evidence="3 4">Pla133</strain>
    </source>
</reference>